<dbReference type="AlphaFoldDB" id="A0AB35UQ20"/>
<dbReference type="Proteomes" id="UP001276902">
    <property type="component" value="Unassembled WGS sequence"/>
</dbReference>
<dbReference type="InterPro" id="IPR052713">
    <property type="entry name" value="FeoA"/>
</dbReference>
<dbReference type="PANTHER" id="PTHR42954">
    <property type="entry name" value="FE(2+) TRANSPORT PROTEIN A"/>
    <property type="match status" value="1"/>
</dbReference>
<dbReference type="InterPro" id="IPR038157">
    <property type="entry name" value="FeoA_core_dom"/>
</dbReference>
<dbReference type="PANTHER" id="PTHR42954:SF2">
    <property type="entry name" value="FE(2+) TRANSPORT PROTEIN A"/>
    <property type="match status" value="1"/>
</dbReference>
<evidence type="ECO:0000259" key="2">
    <source>
        <dbReference type="SMART" id="SM00899"/>
    </source>
</evidence>
<evidence type="ECO:0000313" key="4">
    <source>
        <dbReference type="Proteomes" id="UP001276902"/>
    </source>
</evidence>
<keyword evidence="1" id="KW-0408">Iron</keyword>
<dbReference type="GeneID" id="94439664"/>
<evidence type="ECO:0000313" key="3">
    <source>
        <dbReference type="EMBL" id="MDY5167606.1"/>
    </source>
</evidence>
<feature type="domain" description="Ferrous iron transporter FeoA-like" evidence="2">
    <location>
        <begin position="1"/>
        <end position="73"/>
    </location>
</feature>
<sequence length="74" mass="8542">MTASELKINQRAIISKLHLKLSDRRRCFNMGIYEGVSITLIKKAPFKDPYLFSVNGNEICMRQQDAKRIEVILS</sequence>
<dbReference type="InterPro" id="IPR007167">
    <property type="entry name" value="Fe-transptr_FeoA-like"/>
</dbReference>
<comment type="caution">
    <text evidence="3">The sequence shown here is derived from an EMBL/GenBank/DDBJ whole genome shotgun (WGS) entry which is preliminary data.</text>
</comment>
<organism evidence="3 4">
    <name type="scientific">Dielma fastidiosa</name>
    <dbReference type="NCBI Taxonomy" id="1034346"/>
    <lineage>
        <taxon>Bacteria</taxon>
        <taxon>Bacillati</taxon>
        <taxon>Bacillota</taxon>
        <taxon>Erysipelotrichia</taxon>
        <taxon>Erysipelotrichales</taxon>
        <taxon>Erysipelotrichaceae</taxon>
        <taxon>Dielma</taxon>
    </lineage>
</organism>
<gene>
    <name evidence="3" type="ORF">MQE39_05645</name>
</gene>
<accession>A0AB35UQ20</accession>
<reference evidence="3" key="1">
    <citation type="submission" date="2022-03" db="EMBL/GenBank/DDBJ databases">
        <title>First case of bacteraemia caused by Dielma fastidiosa in a patient hospitalised with diverticulitis.</title>
        <authorList>
            <person name="Forman-Ankjaer B."/>
            <person name="Hvid-Jensen F."/>
            <person name="Kobel C.M."/>
            <person name="Greve T."/>
        </authorList>
    </citation>
    <scope>NUCLEOTIDE SEQUENCE</scope>
    <source>
        <strain evidence="3">AUH_DF_2021</strain>
    </source>
</reference>
<dbReference type="SUPFAM" id="SSF50037">
    <property type="entry name" value="C-terminal domain of transcriptional repressors"/>
    <property type="match status" value="1"/>
</dbReference>
<dbReference type="SMART" id="SM00899">
    <property type="entry name" value="FeoA"/>
    <property type="match status" value="1"/>
</dbReference>
<proteinExistence type="predicted"/>
<dbReference type="Gene3D" id="2.30.30.90">
    <property type="match status" value="1"/>
</dbReference>
<evidence type="ECO:0000256" key="1">
    <source>
        <dbReference type="ARBA" id="ARBA00023004"/>
    </source>
</evidence>
<protein>
    <submittedName>
        <fullName evidence="3">Ferrous iron transport protein A</fullName>
    </submittedName>
</protein>
<name>A0AB35UQ20_9FIRM</name>
<dbReference type="GO" id="GO:0046914">
    <property type="term" value="F:transition metal ion binding"/>
    <property type="evidence" value="ECO:0007669"/>
    <property type="project" value="InterPro"/>
</dbReference>
<dbReference type="Pfam" id="PF04023">
    <property type="entry name" value="FeoA"/>
    <property type="match status" value="1"/>
</dbReference>
<dbReference type="InterPro" id="IPR008988">
    <property type="entry name" value="Transcriptional_repressor_C"/>
</dbReference>
<dbReference type="EMBL" id="JALDAW010000011">
    <property type="protein sequence ID" value="MDY5167606.1"/>
    <property type="molecule type" value="Genomic_DNA"/>
</dbReference>
<dbReference type="RefSeq" id="WP_022937472.1">
    <property type="nucleotide sequence ID" value="NZ_BAABZA010000001.1"/>
</dbReference>